<dbReference type="InterPro" id="IPR027417">
    <property type="entry name" value="P-loop_NTPase"/>
</dbReference>
<dbReference type="AlphaFoldDB" id="A0A1B6EKD6"/>
<evidence type="ECO:0000256" key="1">
    <source>
        <dbReference type="SAM" id="MobiDB-lite"/>
    </source>
</evidence>
<feature type="region of interest" description="Disordered" evidence="1">
    <location>
        <begin position="69"/>
        <end position="88"/>
    </location>
</feature>
<feature type="non-terminal residue" evidence="2">
    <location>
        <position position="1"/>
    </location>
</feature>
<dbReference type="Gene3D" id="3.40.50.300">
    <property type="entry name" value="P-loop containing nucleotide triphosphate hydrolases"/>
    <property type="match status" value="1"/>
</dbReference>
<gene>
    <name evidence="2" type="ORF">g.5937</name>
</gene>
<accession>A0A1B6EKD6</accession>
<sequence length="146" mass="16927">VVRTSSSPEDIYNSIPHCLVGITRHTKSFLYITPTGDDTLSKWVKKAKSFSSEELLRCYVGTNCKIPPPEENTRTLHPLDSNKSNTKQREYHREQNILTNFLAKSQHPKEKHKHQLKHKALTFWNSLRKTTKTSQKTELTTNQNTH</sequence>
<reference evidence="2" key="1">
    <citation type="submission" date="2015-11" db="EMBL/GenBank/DDBJ databases">
        <title>De novo transcriptome assembly of four potential Pierce s Disease insect vectors from Arizona vineyards.</title>
        <authorList>
            <person name="Tassone E.E."/>
        </authorList>
    </citation>
    <scope>NUCLEOTIDE SEQUENCE</scope>
</reference>
<name>A0A1B6EKD6_9HEMI</name>
<organism evidence="2">
    <name type="scientific">Cuerna arida</name>
    <dbReference type="NCBI Taxonomy" id="1464854"/>
    <lineage>
        <taxon>Eukaryota</taxon>
        <taxon>Metazoa</taxon>
        <taxon>Ecdysozoa</taxon>
        <taxon>Arthropoda</taxon>
        <taxon>Hexapoda</taxon>
        <taxon>Insecta</taxon>
        <taxon>Pterygota</taxon>
        <taxon>Neoptera</taxon>
        <taxon>Paraneoptera</taxon>
        <taxon>Hemiptera</taxon>
        <taxon>Auchenorrhyncha</taxon>
        <taxon>Membracoidea</taxon>
        <taxon>Cicadellidae</taxon>
        <taxon>Cicadellinae</taxon>
        <taxon>Proconiini</taxon>
        <taxon>Cuerna</taxon>
    </lineage>
</organism>
<proteinExistence type="predicted"/>
<protein>
    <submittedName>
        <fullName evidence="2">Uncharacterized protein</fullName>
    </submittedName>
</protein>
<evidence type="ECO:0000313" key="2">
    <source>
        <dbReference type="EMBL" id="JAS38400.1"/>
    </source>
</evidence>
<dbReference type="EMBL" id="GECZ01031369">
    <property type="protein sequence ID" value="JAS38400.1"/>
    <property type="molecule type" value="Transcribed_RNA"/>
</dbReference>